<proteinExistence type="predicted"/>
<evidence type="ECO:0000259" key="2">
    <source>
        <dbReference type="Pfam" id="PF13439"/>
    </source>
</evidence>
<keyword evidence="4" id="KW-1185">Reference proteome</keyword>
<evidence type="ECO:0000313" key="3">
    <source>
        <dbReference type="EMBL" id="MDR7072518.1"/>
    </source>
</evidence>
<comment type="caution">
    <text evidence="3">The sequence shown here is derived from an EMBL/GenBank/DDBJ whole genome shotgun (WGS) entry which is preliminary data.</text>
</comment>
<dbReference type="Pfam" id="PF13439">
    <property type="entry name" value="Glyco_transf_4"/>
    <property type="match status" value="1"/>
</dbReference>
<dbReference type="InterPro" id="IPR028098">
    <property type="entry name" value="Glyco_trans_4-like_N"/>
</dbReference>
<name>A0ABU1TZ84_9BACL</name>
<reference evidence="3 4" key="1">
    <citation type="submission" date="2023-07" db="EMBL/GenBank/DDBJ databases">
        <title>Sorghum-associated microbial communities from plants grown in Nebraska, USA.</title>
        <authorList>
            <person name="Schachtman D."/>
        </authorList>
    </citation>
    <scope>NUCLEOTIDE SEQUENCE [LARGE SCALE GENOMIC DNA]</scope>
    <source>
        <strain evidence="3 4">BE211</strain>
    </source>
</reference>
<protein>
    <submittedName>
        <fullName evidence="3">N-acetyl-alpha-D-glucosaminyl L-malate synthase BshA</fullName>
    </submittedName>
</protein>
<gene>
    <name evidence="3" type="ORF">J2X07_001495</name>
</gene>
<dbReference type="InterPro" id="IPR050194">
    <property type="entry name" value="Glycosyltransferase_grp1"/>
</dbReference>
<dbReference type="SUPFAM" id="SSF53756">
    <property type="entry name" value="UDP-Glycosyltransferase/glycogen phosphorylase"/>
    <property type="match status" value="1"/>
</dbReference>
<dbReference type="RefSeq" id="WP_310257810.1">
    <property type="nucleotide sequence ID" value="NZ_JAVDWA010000002.1"/>
</dbReference>
<dbReference type="Proteomes" id="UP001258181">
    <property type="component" value="Unassembled WGS sequence"/>
</dbReference>
<dbReference type="NCBIfam" id="TIGR03999">
    <property type="entry name" value="thiol_BshA"/>
    <property type="match status" value="1"/>
</dbReference>
<dbReference type="PANTHER" id="PTHR45947:SF15">
    <property type="entry name" value="TEICHURONIC ACID BIOSYNTHESIS GLYCOSYLTRANSFERASE TUAC-RELATED"/>
    <property type="match status" value="1"/>
</dbReference>
<dbReference type="InterPro" id="IPR001296">
    <property type="entry name" value="Glyco_trans_1"/>
</dbReference>
<feature type="domain" description="Glycosyl transferase family 1" evidence="1">
    <location>
        <begin position="187"/>
        <end position="349"/>
    </location>
</feature>
<feature type="domain" description="Glycosyltransferase subfamily 4-like N-terminal" evidence="2">
    <location>
        <begin position="13"/>
        <end position="177"/>
    </location>
</feature>
<organism evidence="3 4">
    <name type="scientific">Fictibacillus barbaricus</name>
    <dbReference type="NCBI Taxonomy" id="182136"/>
    <lineage>
        <taxon>Bacteria</taxon>
        <taxon>Bacillati</taxon>
        <taxon>Bacillota</taxon>
        <taxon>Bacilli</taxon>
        <taxon>Bacillales</taxon>
        <taxon>Fictibacillaceae</taxon>
        <taxon>Fictibacillus</taxon>
    </lineage>
</organism>
<dbReference type="EMBL" id="JAVDWA010000002">
    <property type="protein sequence ID" value="MDR7072518.1"/>
    <property type="molecule type" value="Genomic_DNA"/>
</dbReference>
<evidence type="ECO:0000313" key="4">
    <source>
        <dbReference type="Proteomes" id="UP001258181"/>
    </source>
</evidence>
<dbReference type="Gene3D" id="3.40.50.2000">
    <property type="entry name" value="Glycogen Phosphorylase B"/>
    <property type="match status" value="2"/>
</dbReference>
<dbReference type="Pfam" id="PF00534">
    <property type="entry name" value="Glycos_transf_1"/>
    <property type="match status" value="1"/>
</dbReference>
<evidence type="ECO:0000259" key="1">
    <source>
        <dbReference type="Pfam" id="PF00534"/>
    </source>
</evidence>
<dbReference type="InterPro" id="IPR023881">
    <property type="entry name" value="Thiol_BshA"/>
</dbReference>
<sequence>MKLKIGITCYPTVGGSGVVATELGKLMAERGHEIHFITSSMPFRLGKFYPNIFFHEVEVNNYSVFKYPPYDLALASKMAEVAKRENLDILHVHYAVPHAVCAVLAKQMLDDNIKIVTTLHGTDITVLGYDPSLSAMIKFGIDKSDVVTAVSHQLKEDTEKLLNIQNEIKPIHNFVDERVYYRRDNDRELRKTYGINDDEKVIVHISNFRPVKRIQDVIESFALIRKEIKSKLLLIGNGPELTVACEMVNKLQLEDDVLFLGKQENVGELFSICDLKLLLSEKESFGLVLLEAMACGVPVIGTNIGGIPEVIVDGETGYLVEVGNTEEVAEKAVSLLSDFEKHKRFSKKAVTHVRENFHSEKIVNAYEDVYNSLVKG</sequence>
<accession>A0ABU1TZ84</accession>
<dbReference type="PANTHER" id="PTHR45947">
    <property type="entry name" value="SULFOQUINOVOSYL TRANSFERASE SQD2"/>
    <property type="match status" value="1"/>
</dbReference>